<keyword evidence="8" id="KW-0051">Antiviral defense</keyword>
<evidence type="ECO:0000256" key="6">
    <source>
        <dbReference type="ARBA" id="ARBA00022806"/>
    </source>
</evidence>
<dbReference type="GO" id="GO:0051607">
    <property type="term" value="P:defense response to virus"/>
    <property type="evidence" value="ECO:0007669"/>
    <property type="project" value="UniProtKB-KW"/>
</dbReference>
<dbReference type="GO" id="GO:0004519">
    <property type="term" value="F:endonuclease activity"/>
    <property type="evidence" value="ECO:0007669"/>
    <property type="project" value="UniProtKB-KW"/>
</dbReference>
<feature type="domain" description="HD Cas3-type" evidence="9">
    <location>
        <begin position="632"/>
        <end position="786"/>
    </location>
</feature>
<name>A0A4R3N0W5_9GAMM</name>
<sequence>MQPFDAWYADRHGYSPFPWQVRLAERIARNDWPDALTPPTSSGKTAIIDVWLWARLQGVAVPRRLVYVIDRRLVVDGVTAYASALTATLPAHEQPVVVTMRGGIAIEADWLADPLRPAIIVSTVDQAGSRLLFSGYGISPRVAPIHAALLGNDALFVVDEVHLARPFLQTLSSVARQRGGALPLPWRVLPMSATWDGDNLHGLDDADWAHPLLSRRLRSSKPARLIKLKKGADLPQALAAEALKQREEGAAVIGVVCNRVAHARAVFAHLQAAGDAVLLTGRIRPADKAALTAEYLPRMAVHTRGGRDPLFVVATQTIEVGADLDFDAMVTECAPLSALRQRVGRLNRLGELTSASLTILYMPAETKTDPVYGEDIEQAWIWLNAVATGHPKAVDFGIQAMQQLIANAPPPPEAEPETPALLPAHLDLLSQTSVHHGIRIAPWLHGWESGAPDVYLCWRADWSEGSVKAAPPVRQELLAVPHHAVRRWSADIADLEGAGQSGRDADVAHVFIRWDGEDTQEISTEAVRPGDTLVLPTTIGGCDRYGWNPASREPVSDLGDTERRVRLHPALYPDLATEIRALFDSEDTTDLDWRNLAHRTGVLSGDPGRVAIYGNGPDGCVVMRATEWTSQSACRTVPLARHQQAVAERAEWFARGSGLDAELVSAVRRAGAGHDTGKQDPRWQVMVGGDGSQLLAKGPGGDTRWIALPHGWRHEMASAVLQKDPLVRYLVGAHHGHGRPLLPVAPDPALWQQLSGWAESCKALQGLYGAWGLAYLETLVRLADWSVSEAEQA</sequence>
<dbReference type="GO" id="GO:0005524">
    <property type="term" value="F:ATP binding"/>
    <property type="evidence" value="ECO:0007669"/>
    <property type="project" value="UniProtKB-KW"/>
</dbReference>
<dbReference type="InterPro" id="IPR027417">
    <property type="entry name" value="P-loop_NTPase"/>
</dbReference>
<keyword evidence="6 10" id="KW-0347">Helicase</keyword>
<evidence type="ECO:0000256" key="5">
    <source>
        <dbReference type="ARBA" id="ARBA00022801"/>
    </source>
</evidence>
<dbReference type="InterPro" id="IPR038257">
    <property type="entry name" value="CRISPR-assoc_Cas3_HD_sf"/>
</dbReference>
<proteinExistence type="inferred from homology"/>
<dbReference type="PROSITE" id="PS51643">
    <property type="entry name" value="HD_CAS3"/>
    <property type="match status" value="1"/>
</dbReference>
<dbReference type="InterPro" id="IPR054712">
    <property type="entry name" value="Cas3-like_dom"/>
</dbReference>
<dbReference type="GO" id="GO:0046872">
    <property type="term" value="F:metal ion binding"/>
    <property type="evidence" value="ECO:0007669"/>
    <property type="project" value="UniProtKB-KW"/>
</dbReference>
<dbReference type="Pfam" id="PF22590">
    <property type="entry name" value="Cas3-like_C_2"/>
    <property type="match status" value="1"/>
</dbReference>
<reference evidence="10 11" key="1">
    <citation type="submission" date="2019-03" db="EMBL/GenBank/DDBJ databases">
        <title>Genomic Encyclopedia of Type Strains, Phase IV (KMG-IV): sequencing the most valuable type-strain genomes for metagenomic binning, comparative biology and taxonomic classification.</title>
        <authorList>
            <person name="Goeker M."/>
        </authorList>
    </citation>
    <scope>NUCLEOTIDE SEQUENCE [LARGE SCALE GENOMIC DNA]</scope>
    <source>
        <strain evidence="10 11">DSM 13587</strain>
    </source>
</reference>
<keyword evidence="4" id="KW-0547">Nucleotide-binding</keyword>
<dbReference type="EMBL" id="SMAO01000005">
    <property type="protein sequence ID" value="TCT20663.1"/>
    <property type="molecule type" value="Genomic_DNA"/>
</dbReference>
<dbReference type="OrthoDB" id="9810236at2"/>
<dbReference type="InterPro" id="IPR013444">
    <property type="entry name" value="Helicase_Cas3_CRISPR-ass_Anaes"/>
</dbReference>
<dbReference type="NCBIfam" id="TIGR02621">
    <property type="entry name" value="cas3_GSU0051"/>
    <property type="match status" value="1"/>
</dbReference>
<dbReference type="RefSeq" id="WP_132977281.1">
    <property type="nucleotide sequence ID" value="NZ_SMAO01000005.1"/>
</dbReference>
<keyword evidence="5" id="KW-0378">Hydrolase</keyword>
<dbReference type="Proteomes" id="UP000295717">
    <property type="component" value="Unassembled WGS sequence"/>
</dbReference>
<evidence type="ECO:0000256" key="3">
    <source>
        <dbReference type="ARBA" id="ARBA00022723"/>
    </source>
</evidence>
<dbReference type="Gene3D" id="3.40.50.300">
    <property type="entry name" value="P-loop containing nucleotide triphosphate hydrolases"/>
    <property type="match status" value="2"/>
</dbReference>
<evidence type="ECO:0000256" key="8">
    <source>
        <dbReference type="ARBA" id="ARBA00023118"/>
    </source>
</evidence>
<organism evidence="10 11">
    <name type="scientific">Thiobaca trueperi</name>
    <dbReference type="NCBI Taxonomy" id="127458"/>
    <lineage>
        <taxon>Bacteria</taxon>
        <taxon>Pseudomonadati</taxon>
        <taxon>Pseudomonadota</taxon>
        <taxon>Gammaproteobacteria</taxon>
        <taxon>Chromatiales</taxon>
        <taxon>Chromatiaceae</taxon>
        <taxon>Thiobaca</taxon>
    </lineage>
</organism>
<dbReference type="SUPFAM" id="SSF109604">
    <property type="entry name" value="HD-domain/PDEase-like"/>
    <property type="match status" value="1"/>
</dbReference>
<dbReference type="SUPFAM" id="SSF52540">
    <property type="entry name" value="P-loop containing nucleoside triphosphate hydrolases"/>
    <property type="match status" value="1"/>
</dbReference>
<dbReference type="Gene3D" id="1.10.3210.30">
    <property type="match status" value="1"/>
</dbReference>
<keyword evidence="7" id="KW-0067">ATP-binding</keyword>
<dbReference type="InterPro" id="IPR006483">
    <property type="entry name" value="CRISPR-assoc_Cas3_HD"/>
</dbReference>
<evidence type="ECO:0000259" key="9">
    <source>
        <dbReference type="PROSITE" id="PS51643"/>
    </source>
</evidence>
<comment type="similarity">
    <text evidence="2">In the central section; belongs to the CRISPR-associated helicase Cas3 family.</text>
</comment>
<dbReference type="GO" id="GO:0004386">
    <property type="term" value="F:helicase activity"/>
    <property type="evidence" value="ECO:0007669"/>
    <property type="project" value="UniProtKB-KW"/>
</dbReference>
<dbReference type="AlphaFoldDB" id="A0A4R3N0W5"/>
<evidence type="ECO:0000256" key="4">
    <source>
        <dbReference type="ARBA" id="ARBA00022741"/>
    </source>
</evidence>
<keyword evidence="11" id="KW-1185">Reference proteome</keyword>
<dbReference type="GO" id="GO:0016787">
    <property type="term" value="F:hydrolase activity"/>
    <property type="evidence" value="ECO:0007669"/>
    <property type="project" value="UniProtKB-KW"/>
</dbReference>
<comment type="similarity">
    <text evidence="1">In the N-terminal section; belongs to the CRISPR-associated nuclease Cas3-HD family.</text>
</comment>
<evidence type="ECO:0000313" key="10">
    <source>
        <dbReference type="EMBL" id="TCT20663.1"/>
    </source>
</evidence>
<evidence type="ECO:0000256" key="1">
    <source>
        <dbReference type="ARBA" id="ARBA00006847"/>
    </source>
</evidence>
<evidence type="ECO:0000256" key="2">
    <source>
        <dbReference type="ARBA" id="ARBA00009046"/>
    </source>
</evidence>
<keyword evidence="3" id="KW-0479">Metal-binding</keyword>
<protein>
    <submittedName>
        <fullName evidence="10">CRISPR-associated endonuclease/helicase Cas3</fullName>
    </submittedName>
</protein>
<evidence type="ECO:0000313" key="11">
    <source>
        <dbReference type="Proteomes" id="UP000295717"/>
    </source>
</evidence>
<keyword evidence="10" id="KW-0255">Endonuclease</keyword>
<gene>
    <name evidence="10" type="ORF">EDC35_105102</name>
</gene>
<accession>A0A4R3N0W5</accession>
<keyword evidence="10" id="KW-0540">Nuclease</keyword>
<comment type="caution">
    <text evidence="10">The sequence shown here is derived from an EMBL/GenBank/DDBJ whole genome shotgun (WGS) entry which is preliminary data.</text>
</comment>
<evidence type="ECO:0000256" key="7">
    <source>
        <dbReference type="ARBA" id="ARBA00022840"/>
    </source>
</evidence>